<dbReference type="EMBL" id="LT899436">
    <property type="protein sequence ID" value="SNR16780.1"/>
    <property type="molecule type" value="Genomic_DNA"/>
</dbReference>
<dbReference type="RefSeq" id="WP_095073566.1">
    <property type="nucleotide sequence ID" value="NZ_LT899436.1"/>
</dbReference>
<name>A0A238UEE3_9FLAO</name>
<gene>
    <name evidence="1" type="ORF">TJEJU_3124</name>
</gene>
<sequence length="157" mass="18603">MGVFEKIEGFFLGNELTFTDSYFGEITSERIKKGKKKYNWYVDDYLIPNKENETTSIILQGDSKTPDKEHIEILKQILNNLDFLFDRLNQALKDQNEGKEKKVVQNWLEEYYFMGINSLHNEKGFSFYLEPFSEENSYPKDVSFDYVDGEIKDLDFQ</sequence>
<evidence type="ECO:0000313" key="1">
    <source>
        <dbReference type="EMBL" id="SNR16780.1"/>
    </source>
</evidence>
<proteinExistence type="predicted"/>
<dbReference type="Proteomes" id="UP000215214">
    <property type="component" value="Chromosome TJEJU"/>
</dbReference>
<dbReference type="KEGG" id="tje:TJEJU_3124"/>
<keyword evidence="2" id="KW-1185">Reference proteome</keyword>
<organism evidence="1 2">
    <name type="scientific">Tenacibaculum jejuense</name>
    <dbReference type="NCBI Taxonomy" id="584609"/>
    <lineage>
        <taxon>Bacteria</taxon>
        <taxon>Pseudomonadati</taxon>
        <taxon>Bacteroidota</taxon>
        <taxon>Flavobacteriia</taxon>
        <taxon>Flavobacteriales</taxon>
        <taxon>Flavobacteriaceae</taxon>
        <taxon>Tenacibaculum</taxon>
    </lineage>
</organism>
<dbReference type="AlphaFoldDB" id="A0A238UEE3"/>
<reference evidence="1 2" key="1">
    <citation type="submission" date="2017-07" db="EMBL/GenBank/DDBJ databases">
        <authorList>
            <person name="Sun Z.S."/>
            <person name="Albrecht U."/>
            <person name="Echele G."/>
            <person name="Lee C.C."/>
        </authorList>
    </citation>
    <scope>NUCLEOTIDE SEQUENCE [LARGE SCALE GENOMIC DNA]</scope>
    <source>
        <strain evidence="2">type strain: KCTC 22618</strain>
    </source>
</reference>
<accession>A0A238UEE3</accession>
<protein>
    <submittedName>
        <fullName evidence="1">Uncharacterized protein</fullName>
    </submittedName>
</protein>
<evidence type="ECO:0000313" key="2">
    <source>
        <dbReference type="Proteomes" id="UP000215214"/>
    </source>
</evidence>